<comment type="caution">
    <text evidence="2">The sequence shown here is derived from an EMBL/GenBank/DDBJ whole genome shotgun (WGS) entry which is preliminary data.</text>
</comment>
<proteinExistence type="predicted"/>
<dbReference type="Gene3D" id="3.40.50.1820">
    <property type="entry name" value="alpha/beta hydrolase"/>
    <property type="match status" value="1"/>
</dbReference>
<dbReference type="RefSeq" id="WP_016523096.1">
    <property type="nucleotide sequence ID" value="NZ_KE332517.1"/>
</dbReference>
<feature type="domain" description="Serine aminopeptidase S33" evidence="1">
    <location>
        <begin position="23"/>
        <end position="288"/>
    </location>
</feature>
<dbReference type="EMBL" id="ATFE01000008">
    <property type="protein sequence ID" value="EPF28901.1"/>
    <property type="molecule type" value="Genomic_DNA"/>
</dbReference>
<dbReference type="PANTHER" id="PTHR11614">
    <property type="entry name" value="PHOSPHOLIPASE-RELATED"/>
    <property type="match status" value="1"/>
</dbReference>
<dbReference type="InterPro" id="IPR051044">
    <property type="entry name" value="MAG_DAG_Lipase"/>
</dbReference>
<dbReference type="Pfam" id="PF12146">
    <property type="entry name" value="Hydrolase_4"/>
    <property type="match status" value="1"/>
</dbReference>
<evidence type="ECO:0000313" key="2">
    <source>
        <dbReference type="EMBL" id="EPF28901.1"/>
    </source>
</evidence>
<evidence type="ECO:0000259" key="1">
    <source>
        <dbReference type="Pfam" id="PF12146"/>
    </source>
</evidence>
<protein>
    <recommendedName>
        <fullName evidence="1">Serine aminopeptidase S33 domain-containing protein</fullName>
    </recommendedName>
</protein>
<gene>
    <name evidence="2" type="ORF">HMPREF9195_01142</name>
</gene>
<accession>A0AA87NME7</accession>
<evidence type="ECO:0000313" key="3">
    <source>
        <dbReference type="Proteomes" id="UP000014634"/>
    </source>
</evidence>
<dbReference type="AlphaFoldDB" id="A0AA87NME7"/>
<dbReference type="SUPFAM" id="SSF53474">
    <property type="entry name" value="alpha/beta-Hydrolases"/>
    <property type="match status" value="1"/>
</dbReference>
<dbReference type="Proteomes" id="UP000014634">
    <property type="component" value="Unassembled WGS sequence"/>
</dbReference>
<name>A0AA87NME7_TREMD</name>
<dbReference type="InterPro" id="IPR029058">
    <property type="entry name" value="AB_hydrolase_fold"/>
</dbReference>
<reference evidence="2 3" key="1">
    <citation type="submission" date="2013-04" db="EMBL/GenBank/DDBJ databases">
        <title>The Genome Sequence of Treponema medium ATCC 700293.</title>
        <authorList>
            <consortium name="The Broad Institute Genomics Platform"/>
            <person name="Earl A."/>
            <person name="Ward D."/>
            <person name="Feldgarden M."/>
            <person name="Gevers D."/>
            <person name="Leonetti C."/>
            <person name="Blanton J.M."/>
            <person name="Dewhirst F.E."/>
            <person name="Izard J."/>
            <person name="Walker B."/>
            <person name="Young S."/>
            <person name="Zeng Q."/>
            <person name="Gargeya S."/>
            <person name="Fitzgerald M."/>
            <person name="Haas B."/>
            <person name="Abouelleil A."/>
            <person name="Allen A.W."/>
            <person name="Alvarado L."/>
            <person name="Arachchi H.M."/>
            <person name="Berlin A.M."/>
            <person name="Chapman S.B."/>
            <person name="Gainer-Dewar J."/>
            <person name="Goldberg J."/>
            <person name="Griggs A."/>
            <person name="Gujja S."/>
            <person name="Hansen M."/>
            <person name="Howarth C."/>
            <person name="Imamovic A."/>
            <person name="Ireland A."/>
            <person name="Larimer J."/>
            <person name="McCowan C."/>
            <person name="Murphy C."/>
            <person name="Pearson M."/>
            <person name="Poon T.W."/>
            <person name="Priest M."/>
            <person name="Roberts A."/>
            <person name="Saif S."/>
            <person name="Shea T."/>
            <person name="Sisk P."/>
            <person name="Sykes S."/>
            <person name="Wortman J."/>
            <person name="Nusbaum C."/>
            <person name="Birren B."/>
        </authorList>
    </citation>
    <scope>NUCLEOTIDE SEQUENCE [LARGE SCALE GENOMIC DNA]</scope>
    <source>
        <strain evidence="2 3">ATCC 700293</strain>
    </source>
</reference>
<organism evidence="2 3">
    <name type="scientific">Treponema medium ATCC 700293</name>
    <dbReference type="NCBI Taxonomy" id="1125700"/>
    <lineage>
        <taxon>Bacteria</taxon>
        <taxon>Pseudomonadati</taxon>
        <taxon>Spirochaetota</taxon>
        <taxon>Spirochaetia</taxon>
        <taxon>Spirochaetales</taxon>
        <taxon>Treponemataceae</taxon>
        <taxon>Treponema</taxon>
    </lineage>
</organism>
<sequence length="309" mass="34125">MQTVFQTMSDGASLAVYTWLPEQQPKAVLHIVHGMAEHALRYDDFAKSACKRGFAVVASDHRGHGKTGLKSGLMGYLADGDGFRRVVEDQKGINAEIQKQYPALPVVIVGHSFGSFVTQEYIERYGTTVKAAVLIGSAGPNPSVSVASLLASLNCAFKGRKSVAKFMNALVFGSYNNKIKNPHTAFDWLSRDESEVKKYIDDEYCGFVCTAGFFQDFIRGLKRLHTQEALKGIPANLPVLITAGSEDPVSNGGKTLKNLYRIYQNIGMQDVTLKLYENGRHEILNETNKEEVKADILGWIENRASLKTR</sequence>
<dbReference type="InterPro" id="IPR022742">
    <property type="entry name" value="Hydrolase_4"/>
</dbReference>